<proteinExistence type="predicted"/>
<reference evidence="1 2" key="1">
    <citation type="submission" date="2022-09" db="EMBL/GenBank/DDBJ databases">
        <authorList>
            <person name="Palmer J.M."/>
        </authorList>
    </citation>
    <scope>NUCLEOTIDE SEQUENCE [LARGE SCALE GENOMIC DNA]</scope>
    <source>
        <strain evidence="1 2">DSM 7382</strain>
    </source>
</reference>
<organism evidence="1 2">
    <name type="scientific">Cerrena zonata</name>
    <dbReference type="NCBI Taxonomy" id="2478898"/>
    <lineage>
        <taxon>Eukaryota</taxon>
        <taxon>Fungi</taxon>
        <taxon>Dikarya</taxon>
        <taxon>Basidiomycota</taxon>
        <taxon>Agaricomycotina</taxon>
        <taxon>Agaricomycetes</taxon>
        <taxon>Polyporales</taxon>
        <taxon>Cerrenaceae</taxon>
        <taxon>Cerrena</taxon>
    </lineage>
</organism>
<accession>A0AAW0FY71</accession>
<keyword evidence="2" id="KW-1185">Reference proteome</keyword>
<name>A0AAW0FY71_9APHY</name>
<dbReference type="AlphaFoldDB" id="A0AAW0FY71"/>
<comment type="caution">
    <text evidence="1">The sequence shown here is derived from an EMBL/GenBank/DDBJ whole genome shotgun (WGS) entry which is preliminary data.</text>
</comment>
<sequence length="248" mass="28286">MLDPKSTFQQRIIEYLESVHMGEFTTGTMADVEARLDKEKQRKGYVPATETLPTAPPKKTCKTQCGECENCSKIIAWWKMYQYTVDELYLSNRHSCHKGCMNNKYGTCKGRFPRPLFTMTTVDPESGAINMKKGELWMNWFTTLVTYLLRCNTDITSLLSGTAIKSVVAYVTDYITKTPLKTYTVFHAVRNMFSKLNDEDRDVNEDSRSKARSGFVKIVNALTAQSEIGAPMAALYLLKNPDHYTQVY</sequence>
<evidence type="ECO:0000313" key="1">
    <source>
        <dbReference type="EMBL" id="KAK7686145.1"/>
    </source>
</evidence>
<dbReference type="EMBL" id="JASBNA010000018">
    <property type="protein sequence ID" value="KAK7686145.1"/>
    <property type="molecule type" value="Genomic_DNA"/>
</dbReference>
<protein>
    <submittedName>
        <fullName evidence="1">Uncharacterized protein</fullName>
    </submittedName>
</protein>
<dbReference type="Proteomes" id="UP001385951">
    <property type="component" value="Unassembled WGS sequence"/>
</dbReference>
<gene>
    <name evidence="1" type="ORF">QCA50_010957</name>
</gene>
<evidence type="ECO:0000313" key="2">
    <source>
        <dbReference type="Proteomes" id="UP001385951"/>
    </source>
</evidence>